<evidence type="ECO:0000313" key="2">
    <source>
        <dbReference type="EMBL" id="KAL3516309.1"/>
    </source>
</evidence>
<protein>
    <submittedName>
        <fullName evidence="2">Uncharacterized protein</fullName>
    </submittedName>
</protein>
<keyword evidence="3" id="KW-1185">Reference proteome</keyword>
<feature type="region of interest" description="Disordered" evidence="1">
    <location>
        <begin position="58"/>
        <end position="87"/>
    </location>
</feature>
<gene>
    <name evidence="2" type="ORF">ACH5RR_023211</name>
</gene>
<accession>A0ABD2ZBJ2</accession>
<dbReference type="AlphaFoldDB" id="A0ABD2ZBJ2"/>
<organism evidence="2 3">
    <name type="scientific">Cinchona calisaya</name>
    <dbReference type="NCBI Taxonomy" id="153742"/>
    <lineage>
        <taxon>Eukaryota</taxon>
        <taxon>Viridiplantae</taxon>
        <taxon>Streptophyta</taxon>
        <taxon>Embryophyta</taxon>
        <taxon>Tracheophyta</taxon>
        <taxon>Spermatophyta</taxon>
        <taxon>Magnoliopsida</taxon>
        <taxon>eudicotyledons</taxon>
        <taxon>Gunneridae</taxon>
        <taxon>Pentapetalae</taxon>
        <taxon>asterids</taxon>
        <taxon>lamiids</taxon>
        <taxon>Gentianales</taxon>
        <taxon>Rubiaceae</taxon>
        <taxon>Cinchonoideae</taxon>
        <taxon>Cinchoneae</taxon>
        <taxon>Cinchona</taxon>
    </lineage>
</organism>
<feature type="compositionally biased region" description="Acidic residues" evidence="1">
    <location>
        <begin position="63"/>
        <end position="77"/>
    </location>
</feature>
<dbReference type="PANTHER" id="PTHR37194">
    <property type="entry name" value="T2E6.7-RELATED"/>
    <property type="match status" value="1"/>
</dbReference>
<sequence length="87" mass="9599">MEDQLQNLASATPLVKATLKLGSETYPVMANEGVLSEQLVSMKKQSMGILKDYITKYNVPNDVPDEPEEISSEDEGEISPGKSKKRK</sequence>
<evidence type="ECO:0000313" key="3">
    <source>
        <dbReference type="Proteomes" id="UP001630127"/>
    </source>
</evidence>
<dbReference type="PANTHER" id="PTHR37194:SF2">
    <property type="entry name" value="T2E6.7-RELATED"/>
    <property type="match status" value="1"/>
</dbReference>
<evidence type="ECO:0000256" key="1">
    <source>
        <dbReference type="SAM" id="MobiDB-lite"/>
    </source>
</evidence>
<comment type="caution">
    <text evidence="2">The sequence shown here is derived from an EMBL/GenBank/DDBJ whole genome shotgun (WGS) entry which is preliminary data.</text>
</comment>
<name>A0ABD2ZBJ2_9GENT</name>
<dbReference type="Proteomes" id="UP001630127">
    <property type="component" value="Unassembled WGS sequence"/>
</dbReference>
<proteinExistence type="predicted"/>
<dbReference type="EMBL" id="JBJUIK010000010">
    <property type="protein sequence ID" value="KAL3516309.1"/>
    <property type="molecule type" value="Genomic_DNA"/>
</dbReference>
<reference evidence="2 3" key="1">
    <citation type="submission" date="2024-11" db="EMBL/GenBank/DDBJ databases">
        <title>A near-complete genome assembly of Cinchona calisaya.</title>
        <authorList>
            <person name="Lian D.C."/>
            <person name="Zhao X.W."/>
            <person name="Wei L."/>
        </authorList>
    </citation>
    <scope>NUCLEOTIDE SEQUENCE [LARGE SCALE GENOMIC DNA]</scope>
    <source>
        <tissue evidence="2">Nenye</tissue>
    </source>
</reference>